<dbReference type="EMBL" id="CAJNOB010000034">
    <property type="protein sequence ID" value="CAF0700706.1"/>
    <property type="molecule type" value="Genomic_DNA"/>
</dbReference>
<dbReference type="Gene3D" id="3.30.420.40">
    <property type="match status" value="2"/>
</dbReference>
<evidence type="ECO:0000313" key="1">
    <source>
        <dbReference type="EMBL" id="CAF0700706.1"/>
    </source>
</evidence>
<dbReference type="CDD" id="cd24066">
    <property type="entry name" value="ASKHA_NBD_ROK_EcFRK-like"/>
    <property type="match status" value="1"/>
</dbReference>
<dbReference type="PANTHER" id="PTHR18964">
    <property type="entry name" value="ROK (REPRESSOR, ORF, KINASE) FAMILY"/>
    <property type="match status" value="1"/>
</dbReference>
<dbReference type="EC" id="2.7.1.4" evidence="1"/>
<proteinExistence type="predicted"/>
<dbReference type="AlphaFoldDB" id="A0A8J2FWQ6"/>
<protein>
    <submittedName>
        <fullName evidence="1">Fructokinase</fullName>
        <ecNumber evidence="1">2.7.1.4</ecNumber>
    </submittedName>
</protein>
<reference evidence="1" key="1">
    <citation type="submission" date="2021-02" db="EMBL/GenBank/DDBJ databases">
        <authorList>
            <person name="Cremers G."/>
            <person name="Picone N."/>
        </authorList>
    </citation>
    <scope>NUCLEOTIDE SEQUENCE</scope>
    <source>
        <strain evidence="1">PQ17</strain>
    </source>
</reference>
<dbReference type="SUPFAM" id="SSF53067">
    <property type="entry name" value="Actin-like ATPase domain"/>
    <property type="match status" value="1"/>
</dbReference>
<dbReference type="Proteomes" id="UP000663859">
    <property type="component" value="Unassembled WGS sequence"/>
</dbReference>
<dbReference type="InterPro" id="IPR049874">
    <property type="entry name" value="ROK_cs"/>
</dbReference>
<dbReference type="Pfam" id="PF00480">
    <property type="entry name" value="ROK"/>
    <property type="match status" value="1"/>
</dbReference>
<evidence type="ECO:0000313" key="2">
    <source>
        <dbReference type="Proteomes" id="UP000663859"/>
    </source>
</evidence>
<gene>
    <name evidence="1" type="primary">mak</name>
    <name evidence="1" type="ORF">MPNT_40006</name>
</gene>
<dbReference type="RefSeq" id="WP_174582161.1">
    <property type="nucleotide sequence ID" value="NZ_CAJNOB010000034.1"/>
</dbReference>
<keyword evidence="2" id="KW-1185">Reference proteome</keyword>
<dbReference type="PROSITE" id="PS01125">
    <property type="entry name" value="ROK"/>
    <property type="match status" value="1"/>
</dbReference>
<name>A0A8J2FWQ6_9BACT</name>
<keyword evidence="1" id="KW-0808">Transferase</keyword>
<dbReference type="PANTHER" id="PTHR18964:SF174">
    <property type="entry name" value="D-ALLOSE KINASE-RELATED"/>
    <property type="match status" value="1"/>
</dbReference>
<accession>A0A8J2FWQ6</accession>
<dbReference type="GO" id="GO:0008865">
    <property type="term" value="F:fructokinase activity"/>
    <property type="evidence" value="ECO:0007669"/>
    <property type="project" value="UniProtKB-EC"/>
</dbReference>
<sequence length="313" mass="34035">MDGPSFHSRTTLRIGIDLGGSKSEIALLTPDGRTLCRYRRPTPRGSYEAILQSVVSLVQEVEDRWKVRGIPIGIGTPGSISPETGLLQNSNITELNGKPLRKDLQELLGPRVRIENDANCFTLSEARDGAACHARVVFGVILGTGTGGGIVVEGKLLPGVNRVAGEWGHNPLPWPTPEEFPGPPCYCGKRGCIETFLSGPGLSLDFRTKTGLELSAQIIAERSRQGDMQCREAILLYIDRLARSLACVINILDPDVIVLGGGLSQIPAIYTEIGKFLPRYVFFSHTPRTRIVRNLHGDSSGVRGAAWLWDLES</sequence>
<comment type="caution">
    <text evidence="1">The sequence shown here is derived from an EMBL/GenBank/DDBJ whole genome shotgun (WGS) entry which is preliminary data.</text>
</comment>
<dbReference type="InterPro" id="IPR043129">
    <property type="entry name" value="ATPase_NBD"/>
</dbReference>
<organism evidence="1 2">
    <name type="scientific">Candidatus Methylacidithermus pantelleriae</name>
    <dbReference type="NCBI Taxonomy" id="2744239"/>
    <lineage>
        <taxon>Bacteria</taxon>
        <taxon>Pseudomonadati</taxon>
        <taxon>Verrucomicrobiota</taxon>
        <taxon>Methylacidiphilae</taxon>
        <taxon>Methylacidiphilales</taxon>
        <taxon>Methylacidiphilaceae</taxon>
        <taxon>Candidatus Methylacidithermus</taxon>
    </lineage>
</organism>
<dbReference type="InterPro" id="IPR000600">
    <property type="entry name" value="ROK"/>
</dbReference>